<reference evidence="10 11" key="1">
    <citation type="submission" date="2016-07" db="EMBL/GenBank/DDBJ databases">
        <title>Complete genome sequence of Bradyrhizobium icense LMTR 13T, a potential inoculant strain isolated from lima bean (Phaseolus lunatus) in Peru.</title>
        <authorList>
            <person name="Ormeno-Orrillo E."/>
            <person name="Duran D."/>
            <person name="Rogel M.A."/>
            <person name="Rey L."/>
            <person name="Imperial J."/>
            <person name="Ruiz-Argueso T."/>
            <person name="Martinez-Romero E."/>
        </authorList>
    </citation>
    <scope>NUCLEOTIDE SEQUENCE [LARGE SCALE GENOMIC DNA]</scope>
    <source>
        <strain evidence="10 11">LMTR 13</strain>
    </source>
</reference>
<dbReference type="InterPro" id="IPR009010">
    <property type="entry name" value="Asp_de-COase-like_dom_sf"/>
</dbReference>
<comment type="similarity">
    <text evidence="2">Belongs to the prokaryotic molybdopterin-containing oxidoreductase family.</text>
</comment>
<dbReference type="PROSITE" id="PS00932">
    <property type="entry name" value="MOLYBDOPTERIN_PROK_3"/>
    <property type="match status" value="1"/>
</dbReference>
<evidence type="ECO:0000256" key="1">
    <source>
        <dbReference type="ARBA" id="ARBA00001942"/>
    </source>
</evidence>
<name>A0A1B1UAW7_9BRAD</name>
<evidence type="ECO:0000256" key="5">
    <source>
        <dbReference type="ARBA" id="ARBA00022764"/>
    </source>
</evidence>
<dbReference type="EMBL" id="CP016428">
    <property type="protein sequence ID" value="ANV99805.1"/>
    <property type="molecule type" value="Genomic_DNA"/>
</dbReference>
<dbReference type="OrthoDB" id="9759518at2"/>
<evidence type="ECO:0000313" key="11">
    <source>
        <dbReference type="Proteomes" id="UP000092839"/>
    </source>
</evidence>
<dbReference type="CDD" id="cd02793">
    <property type="entry name" value="MopB_CT_DMSOR-BSOR-TMAOR"/>
    <property type="match status" value="1"/>
</dbReference>
<dbReference type="InterPro" id="IPR041460">
    <property type="entry name" value="Molybdopterin_N"/>
</dbReference>
<dbReference type="InterPro" id="IPR006656">
    <property type="entry name" value="Mopterin_OxRdtase"/>
</dbReference>
<dbReference type="Proteomes" id="UP000092839">
    <property type="component" value="Chromosome"/>
</dbReference>
<dbReference type="InterPro" id="IPR050612">
    <property type="entry name" value="Prok_Mopterin_Oxidored"/>
</dbReference>
<sequence length="773" mass="84900">MNDGLEQGMDQAREDWSPHSAHWGAFSARWNGATLDIKPYEHDPAPSPMLRNFTTAMRHKARILRPMVRKAWLDRSAPAVRTFDQTFVACPWDEVLDLLAGELSRIRIEHGAAAVYGGSYGWSSAGRFHHAQSQVHRFLNTAFGGYVRSVNSYSAGASAVILPHVMGSYEAVSRHNVTWDQIAEHTDTVLAFGGMALKNSDVASGGISRHIERDAMQRAARRGAVFYGIAPLRDDMPEEAGARWMPIKVGTDVALMLALAHTLLVENLWDRGFVARCCTGFDIFERYLLGRDDHTPKDAAWAADITGIPAGTIVDVARRLPRGRTLITVSHSLQRAQYGEQPVWMGAVLAAMLGQIGLPGGGYNYALGALGHTGRRLNAVPIPTLSQGKNGTADFIPVARVADMLLNPGQAFEYNGRTMRYPDIKLIYWAGGNPFHHHQDINRLRRAFNVPQTIVVHESAWTPMAKFADIVLPATMTLERDDIGAAGTDPRLVAMRKAVDPIGEARDDFDIFAALSRRLGVEQAFTEGRDTRQWLAHLYEPTRRALADAGWDAPDFDEFWQRGELALPSAPDDGGFLRAFRNDPVKNKLPTPSGKIEIYSETIAGYDYDDCPPHPAWLPSTEPPDSHHPLTLIANQPATRLHSQLDFGAYSQSRKIAGREAIRLNPVDATRRGIADGDIVRLFNDRGACLAAAAVSDDVMPGVVQLSTGAWYDPEAGAAEHPLCVHGNPNVLTRDIGTSRLAQGCCGQVTVVECEKYEGELPPIRAFDPPDQK</sequence>
<dbReference type="Gene3D" id="2.40.40.20">
    <property type="match status" value="1"/>
</dbReference>
<evidence type="ECO:0000256" key="2">
    <source>
        <dbReference type="ARBA" id="ARBA00010312"/>
    </source>
</evidence>
<dbReference type="GO" id="GO:0043546">
    <property type="term" value="F:molybdopterin cofactor binding"/>
    <property type="evidence" value="ECO:0007669"/>
    <property type="project" value="InterPro"/>
</dbReference>
<dbReference type="RefSeq" id="WP_065727095.1">
    <property type="nucleotide sequence ID" value="NZ_CP016428.1"/>
</dbReference>
<accession>A0A1B1UAW7</accession>
<dbReference type="GO" id="GO:0009055">
    <property type="term" value="F:electron transfer activity"/>
    <property type="evidence" value="ECO:0007669"/>
    <property type="project" value="TreeGrafter"/>
</dbReference>
<dbReference type="SUPFAM" id="SSF50692">
    <property type="entry name" value="ADC-like"/>
    <property type="match status" value="1"/>
</dbReference>
<dbReference type="Gene3D" id="3.40.228.10">
    <property type="entry name" value="Dimethylsulfoxide Reductase, domain 2"/>
    <property type="match status" value="1"/>
</dbReference>
<evidence type="ECO:0000256" key="3">
    <source>
        <dbReference type="ARBA" id="ARBA00022505"/>
    </source>
</evidence>
<keyword evidence="11" id="KW-1185">Reference proteome</keyword>
<dbReference type="GO" id="GO:0030151">
    <property type="term" value="F:molybdenum ion binding"/>
    <property type="evidence" value="ECO:0007669"/>
    <property type="project" value="TreeGrafter"/>
</dbReference>
<evidence type="ECO:0000256" key="6">
    <source>
        <dbReference type="ARBA" id="ARBA00023002"/>
    </source>
</evidence>
<dbReference type="Pfam" id="PF01568">
    <property type="entry name" value="Molydop_binding"/>
    <property type="match status" value="1"/>
</dbReference>
<dbReference type="Pfam" id="PF00384">
    <property type="entry name" value="Molybdopterin"/>
    <property type="match status" value="1"/>
</dbReference>
<dbReference type="PANTHER" id="PTHR43742:SF10">
    <property type="entry name" value="TRIMETHYLAMINE-N-OXIDE REDUCTASE 2"/>
    <property type="match status" value="1"/>
</dbReference>
<dbReference type="KEGG" id="bic:LMTR13_06070"/>
<organism evidence="10 11">
    <name type="scientific">Bradyrhizobium icense</name>
    <dbReference type="NCBI Taxonomy" id="1274631"/>
    <lineage>
        <taxon>Bacteria</taxon>
        <taxon>Pseudomonadati</taxon>
        <taxon>Pseudomonadota</taxon>
        <taxon>Alphaproteobacteria</taxon>
        <taxon>Hyphomicrobiales</taxon>
        <taxon>Nitrobacteraceae</taxon>
        <taxon>Bradyrhizobium</taxon>
    </lineage>
</organism>
<evidence type="ECO:0000259" key="7">
    <source>
        <dbReference type="Pfam" id="PF00384"/>
    </source>
</evidence>
<keyword evidence="5" id="KW-0574">Periplasm</keyword>
<protein>
    <submittedName>
        <fullName evidence="10">Biotin transporter BioY</fullName>
    </submittedName>
</protein>
<dbReference type="InterPro" id="IPR006657">
    <property type="entry name" value="MoPterin_dinucl-bd_dom"/>
</dbReference>
<dbReference type="SUPFAM" id="SSF53706">
    <property type="entry name" value="Formate dehydrogenase/DMSO reductase, domains 1-3"/>
    <property type="match status" value="1"/>
</dbReference>
<feature type="domain" description="Molybdopterin dinucleotide-binding" evidence="8">
    <location>
        <begin position="630"/>
        <end position="745"/>
    </location>
</feature>
<dbReference type="STRING" id="1274631.LMTR13_06070"/>
<dbReference type="Gene3D" id="3.40.50.740">
    <property type="match status" value="1"/>
</dbReference>
<evidence type="ECO:0000259" key="9">
    <source>
        <dbReference type="Pfam" id="PF18364"/>
    </source>
</evidence>
<keyword evidence="6" id="KW-0560">Oxidoreductase</keyword>
<dbReference type="InterPro" id="IPR006655">
    <property type="entry name" value="Mopterin_OxRdtase_prok_CS"/>
</dbReference>
<keyword evidence="4" id="KW-0479">Metal-binding</keyword>
<dbReference type="PANTHER" id="PTHR43742">
    <property type="entry name" value="TRIMETHYLAMINE-N-OXIDE REDUCTASE"/>
    <property type="match status" value="1"/>
</dbReference>
<dbReference type="Pfam" id="PF18364">
    <property type="entry name" value="Molybdopterin_N"/>
    <property type="match status" value="1"/>
</dbReference>
<evidence type="ECO:0000313" key="10">
    <source>
        <dbReference type="EMBL" id="ANV99805.1"/>
    </source>
</evidence>
<evidence type="ECO:0000256" key="4">
    <source>
        <dbReference type="ARBA" id="ARBA00022723"/>
    </source>
</evidence>
<dbReference type="Gene3D" id="3.90.55.10">
    <property type="entry name" value="Dimethylsulfoxide Reductase, domain 3"/>
    <property type="match status" value="1"/>
</dbReference>
<dbReference type="AlphaFoldDB" id="A0A1B1UAW7"/>
<dbReference type="GO" id="GO:0016491">
    <property type="term" value="F:oxidoreductase activity"/>
    <property type="evidence" value="ECO:0007669"/>
    <property type="project" value="UniProtKB-KW"/>
</dbReference>
<feature type="domain" description="Molybdopterin oxidoreductase" evidence="7">
    <location>
        <begin position="62"/>
        <end position="517"/>
    </location>
</feature>
<dbReference type="CDD" id="cd02769">
    <property type="entry name" value="MopB_DMSOR-BSOR-TMAOR"/>
    <property type="match status" value="1"/>
</dbReference>
<proteinExistence type="inferred from homology"/>
<dbReference type="GO" id="GO:0030288">
    <property type="term" value="C:outer membrane-bounded periplasmic space"/>
    <property type="evidence" value="ECO:0007669"/>
    <property type="project" value="TreeGrafter"/>
</dbReference>
<comment type="cofactor">
    <cofactor evidence="1">
        <name>Mo-bis(molybdopterin guanine dinucleotide)</name>
        <dbReference type="ChEBI" id="CHEBI:60539"/>
    </cofactor>
</comment>
<dbReference type="GO" id="GO:0009061">
    <property type="term" value="P:anaerobic respiration"/>
    <property type="evidence" value="ECO:0007669"/>
    <property type="project" value="TreeGrafter"/>
</dbReference>
<keyword evidence="3" id="KW-0500">Molybdenum</keyword>
<gene>
    <name evidence="10" type="ORF">LMTR13_06070</name>
</gene>
<evidence type="ECO:0000259" key="8">
    <source>
        <dbReference type="Pfam" id="PF01568"/>
    </source>
</evidence>
<dbReference type="InterPro" id="IPR041954">
    <property type="entry name" value="CT_DMSOR/BSOR/TMAOR"/>
</dbReference>
<feature type="domain" description="Molybdopterin oxidoreductase N-terminal" evidence="9">
    <location>
        <begin position="19"/>
        <end position="55"/>
    </location>
</feature>